<gene>
    <name evidence="2" type="ORF">GCM10009092_23930</name>
</gene>
<accession>A0ABP3H296</accession>
<dbReference type="Proteomes" id="UP001501757">
    <property type="component" value="Unassembled WGS sequence"/>
</dbReference>
<name>A0ABP3H296_9ALTE</name>
<comment type="caution">
    <text evidence="2">The sequence shown here is derived from an EMBL/GenBank/DDBJ whole genome shotgun (WGS) entry which is preliminary data.</text>
</comment>
<proteinExistence type="predicted"/>
<dbReference type="EMBL" id="BAAAEI010000012">
    <property type="protein sequence ID" value="GAA0358921.1"/>
    <property type="molecule type" value="Genomic_DNA"/>
</dbReference>
<sequence length="215" mass="24503">MGLFSKCIFSAVEGKVMLNGEPVSGARVKRYYEWGNIEKENTFLTKTNDEGRFSFSEINISSLSASLNIISQPTIIQNITIEHEGREYTAWSFFKGNYESGGETGTSPIELYCDLSSEFTKHKLMSKRGEYHGICTLKNKAISSWSDTKTDLKTLPTNYNCHMVHRGFVQTFRSFEHHIDRYLDWYSPSKIHLVCYRLGDFTTRNQESISGGTVG</sequence>
<organism evidence="2 3">
    <name type="scientific">Bowmanella denitrificans</name>
    <dbReference type="NCBI Taxonomy" id="366582"/>
    <lineage>
        <taxon>Bacteria</taxon>
        <taxon>Pseudomonadati</taxon>
        <taxon>Pseudomonadota</taxon>
        <taxon>Gammaproteobacteria</taxon>
        <taxon>Alteromonadales</taxon>
        <taxon>Alteromonadaceae</taxon>
        <taxon>Bowmanella</taxon>
    </lineage>
</organism>
<keyword evidence="3" id="KW-1185">Reference proteome</keyword>
<reference evidence="3" key="1">
    <citation type="journal article" date="2019" name="Int. J. Syst. Evol. Microbiol.">
        <title>The Global Catalogue of Microorganisms (GCM) 10K type strain sequencing project: providing services to taxonomists for standard genome sequencing and annotation.</title>
        <authorList>
            <consortium name="The Broad Institute Genomics Platform"/>
            <consortium name="The Broad Institute Genome Sequencing Center for Infectious Disease"/>
            <person name="Wu L."/>
            <person name="Ma J."/>
        </authorList>
    </citation>
    <scope>NUCLEOTIDE SEQUENCE [LARGE SCALE GENOMIC DNA]</scope>
    <source>
        <strain evidence="3">JCM 13378</strain>
    </source>
</reference>
<evidence type="ECO:0000313" key="3">
    <source>
        <dbReference type="Proteomes" id="UP001501757"/>
    </source>
</evidence>
<protein>
    <recommendedName>
        <fullName evidence="1">DUF6795 domain-containing protein</fullName>
    </recommendedName>
</protein>
<dbReference type="InterPro" id="IPR046474">
    <property type="entry name" value="DUF6795"/>
</dbReference>
<dbReference type="RefSeq" id="WP_343845140.1">
    <property type="nucleotide sequence ID" value="NZ_BAAAEI010000012.1"/>
</dbReference>
<evidence type="ECO:0000259" key="1">
    <source>
        <dbReference type="Pfam" id="PF20598"/>
    </source>
</evidence>
<evidence type="ECO:0000313" key="2">
    <source>
        <dbReference type="EMBL" id="GAA0358921.1"/>
    </source>
</evidence>
<dbReference type="Pfam" id="PF20598">
    <property type="entry name" value="DUF6795"/>
    <property type="match status" value="1"/>
</dbReference>
<feature type="domain" description="DUF6795" evidence="1">
    <location>
        <begin position="12"/>
        <end position="118"/>
    </location>
</feature>